<comment type="caution">
    <text evidence="1">The sequence shown here is derived from an EMBL/GenBank/DDBJ whole genome shotgun (WGS) entry which is preliminary data.</text>
</comment>
<dbReference type="Proteomes" id="UP000294155">
    <property type="component" value="Unassembled WGS sequence"/>
</dbReference>
<proteinExistence type="predicted"/>
<keyword evidence="2" id="KW-1185">Reference proteome</keyword>
<organism evidence="1 2">
    <name type="scientific">Hymenobacter persicinus</name>
    <dbReference type="NCBI Taxonomy" id="2025506"/>
    <lineage>
        <taxon>Bacteria</taxon>
        <taxon>Pseudomonadati</taxon>
        <taxon>Bacteroidota</taxon>
        <taxon>Cytophagia</taxon>
        <taxon>Cytophagales</taxon>
        <taxon>Hymenobacteraceae</taxon>
        <taxon>Hymenobacter</taxon>
    </lineage>
</organism>
<dbReference type="EMBL" id="SEWE01000002">
    <property type="protein sequence ID" value="RYU84316.1"/>
    <property type="molecule type" value="Genomic_DNA"/>
</dbReference>
<accession>A0A4Q5LHK1</accession>
<dbReference type="AlphaFoldDB" id="A0A4Q5LHK1"/>
<evidence type="ECO:0000313" key="2">
    <source>
        <dbReference type="Proteomes" id="UP000294155"/>
    </source>
</evidence>
<protein>
    <submittedName>
        <fullName evidence="1">Uncharacterized protein</fullName>
    </submittedName>
</protein>
<gene>
    <name evidence="1" type="ORF">EWM57_01075</name>
</gene>
<evidence type="ECO:0000313" key="1">
    <source>
        <dbReference type="EMBL" id="RYU84316.1"/>
    </source>
</evidence>
<dbReference type="RefSeq" id="WP_129919283.1">
    <property type="nucleotide sequence ID" value="NZ_SEWE01000002.1"/>
</dbReference>
<reference evidence="1 2" key="1">
    <citation type="submission" date="2019-02" db="EMBL/GenBank/DDBJ databases">
        <title>Bacterial novel species isolated from soil.</title>
        <authorList>
            <person name="Jung H.-Y."/>
        </authorList>
    </citation>
    <scope>NUCLEOTIDE SEQUENCE [LARGE SCALE GENOMIC DNA]</scope>
    <source>
        <strain evidence="1 2">1-3-3-3</strain>
    </source>
</reference>
<dbReference type="OrthoDB" id="879364at2"/>
<sequence length="251" mass="27806">MKLSTRLALGLALALPACHKKDVPADPCKKLQLPHLNIRYLEGTGTPSPDTVYTGQVVGFEAPAAPYTSYQWQVGSAANTRTERRFALDFPEAVTGRIPVRLIARRPPSTACFPKDDGVDTLLTTLTLMPRGDLRAPIYGKFQGANVDAPRDTFTVRIFLGPNYVFPNNPAAPLLNYLRNLGKGCQSPSFEVGLRWRGININHDMNDSGCLSPYGKGYLTTRDSLRIEYDEYLSSTSLQKRSRVFLGKRVK</sequence>
<name>A0A4Q5LHK1_9BACT</name>